<accession>A0A3S4D8E5</accession>
<dbReference type="EMBL" id="OUUZ01000015">
    <property type="protein sequence ID" value="SPQ25563.1"/>
    <property type="molecule type" value="Genomic_DNA"/>
</dbReference>
<reference evidence="1 2" key="1">
    <citation type="submission" date="2018-04" db="EMBL/GenBank/DDBJ databases">
        <authorList>
            <person name="Huttner S."/>
            <person name="Dainat J."/>
        </authorList>
    </citation>
    <scope>NUCLEOTIDE SEQUENCE [LARGE SCALE GENOMIC DNA]</scope>
</reference>
<sequence length="30" mass="3386">MEALMLEPLRGSWVSGRWILISVEPPALAY</sequence>
<protein>
    <submittedName>
        <fullName evidence="1">E9ae963b-33f3-43b3-a80f-a1b1aff0fd4c</fullName>
    </submittedName>
</protein>
<dbReference type="AlphaFoldDB" id="A0A3S4D8E5"/>
<organism evidence="1 2">
    <name type="scientific">Thermothielavioides terrestris</name>
    <dbReference type="NCBI Taxonomy" id="2587410"/>
    <lineage>
        <taxon>Eukaryota</taxon>
        <taxon>Fungi</taxon>
        <taxon>Dikarya</taxon>
        <taxon>Ascomycota</taxon>
        <taxon>Pezizomycotina</taxon>
        <taxon>Sordariomycetes</taxon>
        <taxon>Sordariomycetidae</taxon>
        <taxon>Sordariales</taxon>
        <taxon>Chaetomiaceae</taxon>
        <taxon>Thermothielavioides</taxon>
    </lineage>
</organism>
<gene>
    <name evidence="1" type="ORF">TT172_LOCUS7982</name>
</gene>
<name>A0A3S4D8E5_9PEZI</name>
<dbReference type="Proteomes" id="UP000289323">
    <property type="component" value="Unassembled WGS sequence"/>
</dbReference>
<evidence type="ECO:0000313" key="2">
    <source>
        <dbReference type="Proteomes" id="UP000289323"/>
    </source>
</evidence>
<proteinExistence type="predicted"/>
<evidence type="ECO:0000313" key="1">
    <source>
        <dbReference type="EMBL" id="SPQ25563.1"/>
    </source>
</evidence>